<evidence type="ECO:0000313" key="4">
    <source>
        <dbReference type="EMBL" id="QJA61999.1"/>
    </source>
</evidence>
<keyword evidence="2" id="KW-0560">Oxidoreductase</keyword>
<dbReference type="PANTHER" id="PTHR42901:SF1">
    <property type="entry name" value="ALCOHOL DEHYDROGENASE"/>
    <property type="match status" value="1"/>
</dbReference>
<dbReference type="InterPro" id="IPR002347">
    <property type="entry name" value="SDR_fam"/>
</dbReference>
<gene>
    <name evidence="4" type="ORF">MM415B00842_0020</name>
    <name evidence="3" type="ORF">TM448A01435_0004</name>
    <name evidence="5" type="ORF">TM448B01390_0007</name>
</gene>
<dbReference type="EMBL" id="MT144150">
    <property type="protein sequence ID" value="QJA49702.1"/>
    <property type="molecule type" value="Genomic_DNA"/>
</dbReference>
<dbReference type="GO" id="GO:0016491">
    <property type="term" value="F:oxidoreductase activity"/>
    <property type="evidence" value="ECO:0007669"/>
    <property type="project" value="UniProtKB-KW"/>
</dbReference>
<dbReference type="InterPro" id="IPR036291">
    <property type="entry name" value="NAD(P)-bd_dom_sf"/>
</dbReference>
<dbReference type="AlphaFoldDB" id="A0A6H1ZQG2"/>
<name>A0A6H1ZQG2_9ZZZZ</name>
<accession>A0A6H1ZQG2</accession>
<dbReference type="Pfam" id="PF00106">
    <property type="entry name" value="adh_short"/>
    <property type="match status" value="1"/>
</dbReference>
<sequence length="201" mass="22173">MLTIKNIVVFGGSKGIGKAIVDKLQDKNLYNVTDISRSSGYDLLSGDIPILKNKIDVFIYSAGMGCFFEKGRNSRNIRDIIQLGLEIPIILTNQIDADHYIYIGSNSSYYGFEGSETYCAVKHGILGFARALRKSGKKVSVVSPGAVDTAFWKDSGREKPELCQKPEDVANAVMCCIENDAVIEELLITPLNDAKRTARNW</sequence>
<evidence type="ECO:0000313" key="5">
    <source>
        <dbReference type="EMBL" id="QJH98727.1"/>
    </source>
</evidence>
<reference evidence="3" key="1">
    <citation type="submission" date="2020-03" db="EMBL/GenBank/DDBJ databases">
        <title>The deep terrestrial virosphere.</title>
        <authorList>
            <person name="Holmfeldt K."/>
            <person name="Nilsson E."/>
            <person name="Simone D."/>
            <person name="Lopez-Fernandez M."/>
            <person name="Wu X."/>
            <person name="de Brujin I."/>
            <person name="Lundin D."/>
            <person name="Andersson A."/>
            <person name="Bertilsson S."/>
            <person name="Dopson M."/>
        </authorList>
    </citation>
    <scope>NUCLEOTIDE SEQUENCE</scope>
    <source>
        <strain evidence="4">MM415B00842</strain>
        <strain evidence="3">TM448A01435</strain>
        <strain evidence="5">TM448B01390</strain>
    </source>
</reference>
<comment type="similarity">
    <text evidence="1">Belongs to the short-chain dehydrogenases/reductases (SDR) family.</text>
</comment>
<dbReference type="PRINTS" id="PR00081">
    <property type="entry name" value="GDHRDH"/>
</dbReference>
<dbReference type="PANTHER" id="PTHR42901">
    <property type="entry name" value="ALCOHOL DEHYDROGENASE"/>
    <property type="match status" value="1"/>
</dbReference>
<dbReference type="Gene3D" id="3.40.50.720">
    <property type="entry name" value="NAD(P)-binding Rossmann-like Domain"/>
    <property type="match status" value="1"/>
</dbReference>
<evidence type="ECO:0000256" key="2">
    <source>
        <dbReference type="ARBA" id="ARBA00023002"/>
    </source>
</evidence>
<protein>
    <submittedName>
        <fullName evidence="3">Putative SDR family NAD(P)-dependent oxidoreductase</fullName>
    </submittedName>
</protein>
<dbReference type="SUPFAM" id="SSF51735">
    <property type="entry name" value="NAD(P)-binding Rossmann-fold domains"/>
    <property type="match status" value="1"/>
</dbReference>
<dbReference type="EMBL" id="MT144750">
    <property type="protein sequence ID" value="QJH98727.1"/>
    <property type="molecule type" value="Genomic_DNA"/>
</dbReference>
<dbReference type="CDD" id="cd05233">
    <property type="entry name" value="SDR_c"/>
    <property type="match status" value="1"/>
</dbReference>
<evidence type="ECO:0000313" key="3">
    <source>
        <dbReference type="EMBL" id="QJA49702.1"/>
    </source>
</evidence>
<proteinExistence type="inferred from homology"/>
<evidence type="ECO:0000256" key="1">
    <source>
        <dbReference type="ARBA" id="ARBA00006484"/>
    </source>
</evidence>
<organism evidence="3">
    <name type="scientific">viral metagenome</name>
    <dbReference type="NCBI Taxonomy" id="1070528"/>
    <lineage>
        <taxon>unclassified sequences</taxon>
        <taxon>metagenomes</taxon>
        <taxon>organismal metagenomes</taxon>
    </lineage>
</organism>
<dbReference type="EMBL" id="MT141459">
    <property type="protein sequence ID" value="QJA61999.1"/>
    <property type="molecule type" value="Genomic_DNA"/>
</dbReference>